<keyword evidence="3" id="KW-1185">Reference proteome</keyword>
<dbReference type="EMBL" id="BAAAVA010000001">
    <property type="protein sequence ID" value="GAA2906623.1"/>
    <property type="molecule type" value="Genomic_DNA"/>
</dbReference>
<gene>
    <name evidence="2" type="ORF">GCM10010478_01410</name>
</gene>
<organism evidence="2 3">
    <name type="scientific">Streptomyces erythrogriseus</name>
    <dbReference type="NCBI Taxonomy" id="284027"/>
    <lineage>
        <taxon>Bacteria</taxon>
        <taxon>Bacillati</taxon>
        <taxon>Actinomycetota</taxon>
        <taxon>Actinomycetes</taxon>
        <taxon>Kitasatosporales</taxon>
        <taxon>Streptomycetaceae</taxon>
        <taxon>Streptomyces</taxon>
        <taxon>Streptomyces griseoincarnatus group</taxon>
    </lineage>
</organism>
<proteinExistence type="predicted"/>
<accession>A0ABN3W8G7</accession>
<feature type="region of interest" description="Disordered" evidence="1">
    <location>
        <begin position="1"/>
        <end position="62"/>
    </location>
</feature>
<reference evidence="2 3" key="1">
    <citation type="journal article" date="2019" name="Int. J. Syst. Evol. Microbiol.">
        <title>The Global Catalogue of Microorganisms (GCM) 10K type strain sequencing project: providing services to taxonomists for standard genome sequencing and annotation.</title>
        <authorList>
            <consortium name="The Broad Institute Genomics Platform"/>
            <consortium name="The Broad Institute Genome Sequencing Center for Infectious Disease"/>
            <person name="Wu L."/>
            <person name="Ma J."/>
        </authorList>
    </citation>
    <scope>NUCLEOTIDE SEQUENCE [LARGE SCALE GENOMIC DNA]</scope>
    <source>
        <strain evidence="2 3">JCM 9650</strain>
    </source>
</reference>
<sequence length="62" mass="6716">MRPPEGEGWSGSTSRATARWDGGPRDERGTEMAGALREHTGKDDSHFGASAAKRKHCNGYDI</sequence>
<protein>
    <submittedName>
        <fullName evidence="2">Uncharacterized protein</fullName>
    </submittedName>
</protein>
<name>A0ABN3W8G7_9ACTN</name>
<evidence type="ECO:0000256" key="1">
    <source>
        <dbReference type="SAM" id="MobiDB-lite"/>
    </source>
</evidence>
<comment type="caution">
    <text evidence="2">The sequence shown here is derived from an EMBL/GenBank/DDBJ whole genome shotgun (WGS) entry which is preliminary data.</text>
</comment>
<feature type="compositionally biased region" description="Basic and acidic residues" evidence="1">
    <location>
        <begin position="22"/>
        <end position="46"/>
    </location>
</feature>
<feature type="compositionally biased region" description="Basic residues" evidence="1">
    <location>
        <begin position="52"/>
        <end position="62"/>
    </location>
</feature>
<evidence type="ECO:0000313" key="2">
    <source>
        <dbReference type="EMBL" id="GAA2906623.1"/>
    </source>
</evidence>
<evidence type="ECO:0000313" key="3">
    <source>
        <dbReference type="Proteomes" id="UP001501423"/>
    </source>
</evidence>
<dbReference type="Proteomes" id="UP001501423">
    <property type="component" value="Unassembled WGS sequence"/>
</dbReference>